<dbReference type="InterPro" id="IPR016286">
    <property type="entry name" value="FUC_metazoa-typ"/>
</dbReference>
<sequence length="343" mass="39632">YVVLTTKHHEGFCLWPSKYSWNWNAMDVGPNRDLVGELASAVREKSGLKFGTYHSLYEFFNPLYLQDKKNQYRTQNFIAEKTMPELYELVNRYKPDIVWSDGDWEATSKYWNSTEFIAWLYNDSPVKDTVVTNDRWGNDTRCKHGGYWTCHDYYNPGLIQQHKFEDSTIMDKYGWSFRKALSFSDVHTMDELTDLLAEVVSCGGNLILNVGPTKEGTIVPIFEERLRQMGGWLGVNGEAIYATRPWISANDTVTPRIWYTAKRESQKTSVYAIMLDWPAKDTLTLGLPQPGNDTVISMLGYGEPIFYSQDTMGYLVIQLPVVPLHKMPCQWAWVFKMEGLVNQ</sequence>
<protein>
    <recommendedName>
        <fullName evidence="3">alpha-L-fucosidase</fullName>
        <ecNumber evidence="3">3.2.1.51</ecNumber>
    </recommendedName>
</protein>
<comment type="similarity">
    <text evidence="2">Belongs to the glycosyl hydrolase 29 family.</text>
</comment>
<keyword evidence="4" id="KW-0732">Signal</keyword>
<dbReference type="PIRSF" id="PIRSF001092">
    <property type="entry name" value="Alpha-L-fucosidase"/>
    <property type="match status" value="1"/>
</dbReference>
<dbReference type="AlphaFoldDB" id="A0ABD0L183"/>
<accession>A0ABD0L183</accession>
<evidence type="ECO:0000256" key="1">
    <source>
        <dbReference type="ARBA" id="ARBA00004071"/>
    </source>
</evidence>
<dbReference type="Pfam" id="PF01120">
    <property type="entry name" value="Alpha_L_fucos"/>
    <property type="match status" value="1"/>
</dbReference>
<dbReference type="FunFam" id="2.60.40.1180:FF:000013">
    <property type="entry name" value="Alpha-L-fucosidase"/>
    <property type="match status" value="1"/>
</dbReference>
<dbReference type="PRINTS" id="PR00741">
    <property type="entry name" value="GLHYDRLASE29"/>
</dbReference>
<comment type="function">
    <text evidence="1">Alpha-L-fucosidase is responsible for hydrolyzing the alpha-1,6-linked fucose joined to the reducing-end N-acetylglucosamine of the carbohydrate moieties of glycoproteins.</text>
</comment>
<dbReference type="Proteomes" id="UP001519460">
    <property type="component" value="Unassembled WGS sequence"/>
</dbReference>
<reference evidence="9 10" key="1">
    <citation type="journal article" date="2023" name="Sci. Data">
        <title>Genome assembly of the Korean intertidal mud-creeper Batillaria attramentaria.</title>
        <authorList>
            <person name="Patra A.K."/>
            <person name="Ho P.T."/>
            <person name="Jun S."/>
            <person name="Lee S.J."/>
            <person name="Kim Y."/>
            <person name="Won Y.J."/>
        </authorList>
    </citation>
    <scope>NUCLEOTIDE SEQUENCE [LARGE SCALE GENOMIC DNA]</scope>
    <source>
        <strain evidence="9">Wonlab-2016</strain>
    </source>
</reference>
<dbReference type="Gene3D" id="2.60.40.1180">
    <property type="entry name" value="Golgi alpha-mannosidase II"/>
    <property type="match status" value="1"/>
</dbReference>
<dbReference type="InterPro" id="IPR031919">
    <property type="entry name" value="Fucosidase_C"/>
</dbReference>
<evidence type="ECO:0000256" key="3">
    <source>
        <dbReference type="ARBA" id="ARBA00012662"/>
    </source>
</evidence>
<evidence type="ECO:0000256" key="6">
    <source>
        <dbReference type="ARBA" id="ARBA00023295"/>
    </source>
</evidence>
<keyword evidence="5" id="KW-0378">Hydrolase</keyword>
<dbReference type="PANTHER" id="PTHR10030">
    <property type="entry name" value="ALPHA-L-FUCOSIDASE"/>
    <property type="match status" value="1"/>
</dbReference>
<dbReference type="PANTHER" id="PTHR10030:SF37">
    <property type="entry name" value="ALPHA-L-FUCOSIDASE-RELATED"/>
    <property type="match status" value="1"/>
</dbReference>
<keyword evidence="6" id="KW-0326">Glycosidase</keyword>
<dbReference type="EC" id="3.2.1.51" evidence="3"/>
<gene>
    <name evidence="9" type="ORF">BaRGS_00015385</name>
</gene>
<keyword evidence="10" id="KW-1185">Reference proteome</keyword>
<dbReference type="Pfam" id="PF16757">
    <property type="entry name" value="Fucosidase_C"/>
    <property type="match status" value="1"/>
</dbReference>
<evidence type="ECO:0000256" key="5">
    <source>
        <dbReference type="ARBA" id="ARBA00022801"/>
    </source>
</evidence>
<evidence type="ECO:0000313" key="10">
    <source>
        <dbReference type="Proteomes" id="UP001519460"/>
    </source>
</evidence>
<dbReference type="InterPro" id="IPR017853">
    <property type="entry name" value="GH"/>
</dbReference>
<feature type="domain" description="Glycoside hydrolase family 29 N-terminal" evidence="7">
    <location>
        <begin position="1"/>
        <end position="238"/>
    </location>
</feature>
<evidence type="ECO:0000259" key="7">
    <source>
        <dbReference type="Pfam" id="PF01120"/>
    </source>
</evidence>
<organism evidence="9 10">
    <name type="scientific">Batillaria attramentaria</name>
    <dbReference type="NCBI Taxonomy" id="370345"/>
    <lineage>
        <taxon>Eukaryota</taxon>
        <taxon>Metazoa</taxon>
        <taxon>Spiralia</taxon>
        <taxon>Lophotrochozoa</taxon>
        <taxon>Mollusca</taxon>
        <taxon>Gastropoda</taxon>
        <taxon>Caenogastropoda</taxon>
        <taxon>Sorbeoconcha</taxon>
        <taxon>Cerithioidea</taxon>
        <taxon>Batillariidae</taxon>
        <taxon>Batillaria</taxon>
    </lineage>
</organism>
<dbReference type="InterPro" id="IPR013780">
    <property type="entry name" value="Glyco_hydro_b"/>
</dbReference>
<dbReference type="EMBL" id="JACVVK020000094">
    <property type="protein sequence ID" value="KAK7493259.1"/>
    <property type="molecule type" value="Genomic_DNA"/>
</dbReference>
<feature type="domain" description="Alpha-L-fucosidase C-terminal" evidence="8">
    <location>
        <begin position="250"/>
        <end position="338"/>
    </location>
</feature>
<feature type="non-terminal residue" evidence="9">
    <location>
        <position position="1"/>
    </location>
</feature>
<dbReference type="SMART" id="SM00812">
    <property type="entry name" value="Alpha_L_fucos"/>
    <property type="match status" value="1"/>
</dbReference>
<dbReference type="InterPro" id="IPR057739">
    <property type="entry name" value="Glyco_hydro_29_N"/>
</dbReference>
<evidence type="ECO:0000259" key="8">
    <source>
        <dbReference type="Pfam" id="PF16757"/>
    </source>
</evidence>
<dbReference type="FunFam" id="3.20.20.80:FF:000293">
    <property type="entry name" value="Alpha-L-fucosidase"/>
    <property type="match status" value="1"/>
</dbReference>
<name>A0ABD0L183_9CAEN</name>
<proteinExistence type="inferred from homology"/>
<evidence type="ECO:0000313" key="9">
    <source>
        <dbReference type="EMBL" id="KAK7493259.1"/>
    </source>
</evidence>
<comment type="caution">
    <text evidence="9">The sequence shown here is derived from an EMBL/GenBank/DDBJ whole genome shotgun (WGS) entry which is preliminary data.</text>
</comment>
<dbReference type="SUPFAM" id="SSF51445">
    <property type="entry name" value="(Trans)glycosidases"/>
    <property type="match status" value="1"/>
</dbReference>
<dbReference type="Gene3D" id="3.20.20.80">
    <property type="entry name" value="Glycosidases"/>
    <property type="match status" value="1"/>
</dbReference>
<evidence type="ECO:0000256" key="4">
    <source>
        <dbReference type="ARBA" id="ARBA00022729"/>
    </source>
</evidence>
<dbReference type="GO" id="GO:0004560">
    <property type="term" value="F:alpha-L-fucosidase activity"/>
    <property type="evidence" value="ECO:0007669"/>
    <property type="project" value="UniProtKB-EC"/>
</dbReference>
<dbReference type="InterPro" id="IPR000933">
    <property type="entry name" value="Glyco_hydro_29"/>
</dbReference>
<evidence type="ECO:0000256" key="2">
    <source>
        <dbReference type="ARBA" id="ARBA00007951"/>
    </source>
</evidence>